<dbReference type="FunFam" id="2.120.10.30:FF:000239">
    <property type="entry name" value="Protein STRICTOSIDINE SYNTHASE-LIKE 3"/>
    <property type="match status" value="1"/>
</dbReference>
<dbReference type="SUPFAM" id="SSF63829">
    <property type="entry name" value="Calcium-dependent phosphotriesterase"/>
    <property type="match status" value="1"/>
</dbReference>
<keyword evidence="3" id="KW-1185">Reference proteome</keyword>
<dbReference type="PANTHER" id="PTHR10426:SF86">
    <property type="entry name" value="PROTEIN STRICTOSIDINE SYNTHASE-LIKE 10-LIKE"/>
    <property type="match status" value="1"/>
</dbReference>
<keyword evidence="1" id="KW-0812">Transmembrane</keyword>
<keyword evidence="1" id="KW-1133">Transmembrane helix</keyword>
<dbReference type="Gene3D" id="2.120.10.30">
    <property type="entry name" value="TolB, C-terminal domain"/>
    <property type="match status" value="1"/>
</dbReference>
<dbReference type="HOGENOM" id="CLU_103518_0_0_1"/>
<evidence type="ECO:0000313" key="3">
    <source>
        <dbReference type="Proteomes" id="UP000009183"/>
    </source>
</evidence>
<reference evidence="3" key="1">
    <citation type="journal article" date="2007" name="Nature">
        <title>The grapevine genome sequence suggests ancestral hexaploidization in major angiosperm phyla.</title>
        <authorList>
            <consortium name="The French-Italian Public Consortium for Grapevine Genome Characterization."/>
            <person name="Jaillon O."/>
            <person name="Aury J.-M."/>
            <person name="Noel B."/>
            <person name="Policriti A."/>
            <person name="Clepet C."/>
            <person name="Casagrande A."/>
            <person name="Choisne N."/>
            <person name="Aubourg S."/>
            <person name="Vitulo N."/>
            <person name="Jubin C."/>
            <person name="Vezzi A."/>
            <person name="Legeai F."/>
            <person name="Hugueney P."/>
            <person name="Dasilva C."/>
            <person name="Horner D."/>
            <person name="Mica E."/>
            <person name="Jublot D."/>
            <person name="Poulain J."/>
            <person name="Bruyere C."/>
            <person name="Billault A."/>
            <person name="Segurens B."/>
            <person name="Gouyvenoux M."/>
            <person name="Ugarte E."/>
            <person name="Cattonaro F."/>
            <person name="Anthouard V."/>
            <person name="Vico V."/>
            <person name="Del Fabbro C."/>
            <person name="Alaux M."/>
            <person name="Di Gaspero G."/>
            <person name="Dumas V."/>
            <person name="Felice N."/>
            <person name="Paillard S."/>
            <person name="Juman I."/>
            <person name="Moroldo M."/>
            <person name="Scalabrin S."/>
            <person name="Canaguier A."/>
            <person name="Le Clainche I."/>
            <person name="Malacrida G."/>
            <person name="Durand E."/>
            <person name="Pesole G."/>
            <person name="Laucou V."/>
            <person name="Chatelet P."/>
            <person name="Merdinoglu D."/>
            <person name="Delledonne M."/>
            <person name="Pezzotti M."/>
            <person name="Lecharny A."/>
            <person name="Scarpelli C."/>
            <person name="Artiguenave F."/>
            <person name="Pe M.E."/>
            <person name="Valle G."/>
            <person name="Morgante M."/>
            <person name="Caboche M."/>
            <person name="Adam-Blondon A.-F."/>
            <person name="Weissenbach J."/>
            <person name="Quetier F."/>
            <person name="Wincker P."/>
        </authorList>
    </citation>
    <scope>NUCLEOTIDE SEQUENCE [LARGE SCALE GENOMIC DNA]</scope>
    <source>
        <strain evidence="3">cv. Pinot noir / PN40024</strain>
    </source>
</reference>
<evidence type="ECO:0000313" key="2">
    <source>
        <dbReference type="EMBL" id="CBI35407.3"/>
    </source>
</evidence>
<evidence type="ECO:0008006" key="4">
    <source>
        <dbReference type="Google" id="ProtNLM"/>
    </source>
</evidence>
<dbReference type="STRING" id="29760.D7TY32"/>
<dbReference type="OrthoDB" id="5307922at2759"/>
<gene>
    <name evidence="2" type="ordered locus">VIT_10s0071g00030</name>
</gene>
<dbReference type="EMBL" id="FN596260">
    <property type="protein sequence ID" value="CBI35407.3"/>
    <property type="molecule type" value="Genomic_DNA"/>
</dbReference>
<sequence>MNYIIFTSNTIERIFHRLHQHHEALTIICLLFYFALFFKCVISHQTLKYNKLELPFAVFDLESIVFNCNGEGPYTGTSNGRILKWQGFEHGRKEFAITSPFRFINLMMDKSTLQWNKYVEDPWVLNSTKQHVIFTLQMPVLGLMVVGRNGGVAKQVVISVEGVPFQFTNALDIDQNTEVVYFTDTNTIFQRYNANLG</sequence>
<dbReference type="PANTHER" id="PTHR10426">
    <property type="entry name" value="STRICTOSIDINE SYNTHASE-RELATED"/>
    <property type="match status" value="1"/>
</dbReference>
<protein>
    <recommendedName>
        <fullName evidence="4">Strictosidine synthase conserved region domain-containing protein</fullName>
    </recommendedName>
</protein>
<feature type="transmembrane region" description="Helical" evidence="1">
    <location>
        <begin position="24"/>
        <end position="42"/>
    </location>
</feature>
<dbReference type="Proteomes" id="UP000009183">
    <property type="component" value="Chromosome 10"/>
</dbReference>
<dbReference type="InterPro" id="IPR011042">
    <property type="entry name" value="6-blade_b-propeller_TolB-like"/>
</dbReference>
<dbReference type="AlphaFoldDB" id="D7TY32"/>
<organism evidence="2 3">
    <name type="scientific">Vitis vinifera</name>
    <name type="common">Grape</name>
    <dbReference type="NCBI Taxonomy" id="29760"/>
    <lineage>
        <taxon>Eukaryota</taxon>
        <taxon>Viridiplantae</taxon>
        <taxon>Streptophyta</taxon>
        <taxon>Embryophyta</taxon>
        <taxon>Tracheophyta</taxon>
        <taxon>Spermatophyta</taxon>
        <taxon>Magnoliopsida</taxon>
        <taxon>eudicotyledons</taxon>
        <taxon>Gunneridae</taxon>
        <taxon>Pentapetalae</taxon>
        <taxon>rosids</taxon>
        <taxon>Vitales</taxon>
        <taxon>Vitaceae</taxon>
        <taxon>Viteae</taxon>
        <taxon>Vitis</taxon>
    </lineage>
</organism>
<accession>D7TY32</accession>
<dbReference type="InParanoid" id="D7TY32"/>
<evidence type="ECO:0000256" key="1">
    <source>
        <dbReference type="SAM" id="Phobius"/>
    </source>
</evidence>
<dbReference type="PaxDb" id="29760-VIT_10s0071g00030.t01"/>
<dbReference type="eggNOG" id="KOG1520">
    <property type="taxonomic scope" value="Eukaryota"/>
</dbReference>
<proteinExistence type="predicted"/>
<name>D7TY32_VITVI</name>
<keyword evidence="1" id="KW-0472">Membrane</keyword>